<keyword evidence="3" id="KW-1185">Reference proteome</keyword>
<proteinExistence type="predicted"/>
<evidence type="ECO:0000313" key="3">
    <source>
        <dbReference type="Proteomes" id="UP000198668"/>
    </source>
</evidence>
<keyword evidence="2" id="KW-0808">Transferase</keyword>
<gene>
    <name evidence="2" type="ORF">SAMN04489868_10246</name>
</gene>
<reference evidence="2 3" key="1">
    <citation type="submission" date="2016-10" db="EMBL/GenBank/DDBJ databases">
        <authorList>
            <person name="de Groot N.N."/>
        </authorList>
    </citation>
    <scope>NUCLEOTIDE SEQUENCE [LARGE SCALE GENOMIC DNA]</scope>
    <source>
        <strain evidence="2 3">DSM 27630</strain>
    </source>
</reference>
<dbReference type="EMBL" id="FOQE01000002">
    <property type="protein sequence ID" value="SFH54158.1"/>
    <property type="molecule type" value="Genomic_DNA"/>
</dbReference>
<dbReference type="InterPro" id="IPR001296">
    <property type="entry name" value="Glyco_trans_1"/>
</dbReference>
<dbReference type="PANTHER" id="PTHR12526:SF628">
    <property type="entry name" value="MANNOSYLGLUCOSYLGLYCERATE SYNTHASE"/>
    <property type="match status" value="1"/>
</dbReference>
<evidence type="ECO:0000313" key="2">
    <source>
        <dbReference type="EMBL" id="SFH54158.1"/>
    </source>
</evidence>
<dbReference type="CDD" id="cd03811">
    <property type="entry name" value="GT4_GT28_WabH-like"/>
    <property type="match status" value="1"/>
</dbReference>
<feature type="domain" description="Glycosyl transferase family 1" evidence="1">
    <location>
        <begin position="236"/>
        <end position="399"/>
    </location>
</feature>
<dbReference type="GO" id="GO:0016757">
    <property type="term" value="F:glycosyltransferase activity"/>
    <property type="evidence" value="ECO:0007669"/>
    <property type="project" value="InterPro"/>
</dbReference>
<sequence>MNILFVGQNLQQGGVQIALINTLKELVKQQHTIDLFLFGTGDYTAEIPPEVNFYQGTKGLQLVATPYHKLAQKKGSVDYWYRIGLTLGVRMRDTKRFYAALFKRQKALGSYDVAISYFTDVPYGYFNQGTNQYVADFVNARQKIAWIHNDPFEGNFEVDHCRQVYENFDRIVCVSEACAVKFRKFLPEYAAKVGTVYNFFPLEEIVEKAQRNHRSECVEDKGHLPNTEKSVTQQEAKDRREIDLPFVKLVTVARIDNQQKRLDRILTVVKKLTRSGINNFHWEIIGEGPDLERNREQVRLAELDRFILYRGSLLNPYPAVAQSDLFVLTSQYEGYPMVVNEALILGVPVVTTPYAAAEEQIFSGYNGLITKMDTEDLYQQLKDLLEHPEKTQQFKTYIQQNPLDNQMALQQLENVLEA</sequence>
<dbReference type="Proteomes" id="UP000198668">
    <property type="component" value="Unassembled WGS sequence"/>
</dbReference>
<protein>
    <submittedName>
        <fullName evidence="2">Glycosyl transferases group 1</fullName>
    </submittedName>
</protein>
<dbReference type="PANTHER" id="PTHR12526">
    <property type="entry name" value="GLYCOSYLTRANSFERASE"/>
    <property type="match status" value="1"/>
</dbReference>
<evidence type="ECO:0000259" key="1">
    <source>
        <dbReference type="Pfam" id="PF00534"/>
    </source>
</evidence>
<dbReference type="AlphaFoldDB" id="A0A1I3AVM6"/>
<dbReference type="Gene3D" id="3.40.50.2000">
    <property type="entry name" value="Glycogen Phosphorylase B"/>
    <property type="match status" value="2"/>
</dbReference>
<dbReference type="RefSeq" id="WP_177186141.1">
    <property type="nucleotide sequence ID" value="NZ_FOQE01000002.1"/>
</dbReference>
<name>A0A1I3AVM6_9LACT</name>
<accession>A0A1I3AVM6</accession>
<organism evidence="2 3">
    <name type="scientific">Pisciglobus halotolerans</name>
    <dbReference type="NCBI Taxonomy" id="745365"/>
    <lineage>
        <taxon>Bacteria</taxon>
        <taxon>Bacillati</taxon>
        <taxon>Bacillota</taxon>
        <taxon>Bacilli</taxon>
        <taxon>Lactobacillales</taxon>
        <taxon>Carnobacteriaceae</taxon>
    </lineage>
</organism>
<dbReference type="Pfam" id="PF00534">
    <property type="entry name" value="Glycos_transf_1"/>
    <property type="match status" value="1"/>
</dbReference>
<dbReference type="SUPFAM" id="SSF53756">
    <property type="entry name" value="UDP-Glycosyltransferase/glycogen phosphorylase"/>
    <property type="match status" value="1"/>
</dbReference>